<name>A0A840IDR2_9ACTN</name>
<proteinExistence type="inferred from homology"/>
<evidence type="ECO:0000256" key="1">
    <source>
        <dbReference type="ARBA" id="ARBA00006432"/>
    </source>
</evidence>
<accession>A0A840IDR2</accession>
<keyword evidence="2 7" id="KW-0436">Ligase</keyword>
<dbReference type="CDD" id="cd05907">
    <property type="entry name" value="VL_LC_FACS_like"/>
    <property type="match status" value="1"/>
</dbReference>
<dbReference type="PANTHER" id="PTHR43272">
    <property type="entry name" value="LONG-CHAIN-FATTY-ACID--COA LIGASE"/>
    <property type="match status" value="1"/>
</dbReference>
<evidence type="ECO:0000256" key="3">
    <source>
        <dbReference type="ARBA" id="ARBA00022832"/>
    </source>
</evidence>
<dbReference type="Pfam" id="PF23562">
    <property type="entry name" value="AMP-binding_C_3"/>
    <property type="match status" value="1"/>
</dbReference>
<evidence type="ECO:0000313" key="7">
    <source>
        <dbReference type="EMBL" id="MBB4662892.1"/>
    </source>
</evidence>
<evidence type="ECO:0000256" key="5">
    <source>
        <dbReference type="ARBA" id="ARBA00032875"/>
    </source>
</evidence>
<dbReference type="PANTHER" id="PTHR43272:SF32">
    <property type="entry name" value="AMP-DEPENDENT SYNTHETASE_LIGASE DOMAIN-CONTAINING PROTEIN"/>
    <property type="match status" value="1"/>
</dbReference>
<reference evidence="7 8" key="1">
    <citation type="submission" date="2020-08" db="EMBL/GenBank/DDBJ databases">
        <title>Genomic Encyclopedia of Archaeal and Bacterial Type Strains, Phase II (KMG-II): from individual species to whole genera.</title>
        <authorList>
            <person name="Goeker M."/>
        </authorList>
    </citation>
    <scope>NUCLEOTIDE SEQUENCE [LARGE SCALE GENOMIC DNA]</scope>
    <source>
        <strain evidence="7 8">DSM 23288</strain>
    </source>
</reference>
<evidence type="ECO:0000256" key="4">
    <source>
        <dbReference type="ARBA" id="ARBA00023098"/>
    </source>
</evidence>
<keyword evidence="3" id="KW-0276">Fatty acid metabolism</keyword>
<organism evidence="7 8">
    <name type="scientific">Conexibacter arvalis</name>
    <dbReference type="NCBI Taxonomy" id="912552"/>
    <lineage>
        <taxon>Bacteria</taxon>
        <taxon>Bacillati</taxon>
        <taxon>Actinomycetota</taxon>
        <taxon>Thermoleophilia</taxon>
        <taxon>Solirubrobacterales</taxon>
        <taxon>Conexibacteraceae</taxon>
        <taxon>Conexibacter</taxon>
    </lineage>
</organism>
<dbReference type="PROSITE" id="PS00455">
    <property type="entry name" value="AMP_BINDING"/>
    <property type="match status" value="1"/>
</dbReference>
<dbReference type="Gene3D" id="3.40.50.12780">
    <property type="entry name" value="N-terminal domain of ligase-like"/>
    <property type="match status" value="2"/>
</dbReference>
<comment type="similarity">
    <text evidence="1">Belongs to the ATP-dependent AMP-binding enzyme family.</text>
</comment>
<keyword evidence="8" id="KW-1185">Reference proteome</keyword>
<protein>
    <recommendedName>
        <fullName evidence="5">Acyl-CoA synthetase</fullName>
    </recommendedName>
</protein>
<dbReference type="InterPro" id="IPR000873">
    <property type="entry name" value="AMP-dep_synth/lig_dom"/>
</dbReference>
<dbReference type="InterPro" id="IPR042099">
    <property type="entry name" value="ANL_N_sf"/>
</dbReference>
<evidence type="ECO:0000259" key="6">
    <source>
        <dbReference type="Pfam" id="PF00501"/>
    </source>
</evidence>
<dbReference type="Proteomes" id="UP000585272">
    <property type="component" value="Unassembled WGS sequence"/>
</dbReference>
<comment type="caution">
    <text evidence="7">The sequence shown here is derived from an EMBL/GenBank/DDBJ whole genome shotgun (WGS) entry which is preliminary data.</text>
</comment>
<dbReference type="SUPFAM" id="SSF56801">
    <property type="entry name" value="Acetyl-CoA synthetase-like"/>
    <property type="match status" value="1"/>
</dbReference>
<dbReference type="InterPro" id="IPR020845">
    <property type="entry name" value="AMP-binding_CS"/>
</dbReference>
<dbReference type="EMBL" id="JACHNU010000003">
    <property type="protein sequence ID" value="MBB4662892.1"/>
    <property type="molecule type" value="Genomic_DNA"/>
</dbReference>
<dbReference type="AlphaFoldDB" id="A0A840IDR2"/>
<dbReference type="Pfam" id="PF00501">
    <property type="entry name" value="AMP-binding"/>
    <property type="match status" value="1"/>
</dbReference>
<gene>
    <name evidence="7" type="ORF">BDZ31_002481</name>
</gene>
<evidence type="ECO:0000313" key="8">
    <source>
        <dbReference type="Proteomes" id="UP000585272"/>
    </source>
</evidence>
<feature type="domain" description="AMP-dependent synthetase/ligase" evidence="6">
    <location>
        <begin position="37"/>
        <end position="449"/>
    </location>
</feature>
<dbReference type="GO" id="GO:0004467">
    <property type="term" value="F:long-chain fatty acid-CoA ligase activity"/>
    <property type="evidence" value="ECO:0007669"/>
    <property type="project" value="TreeGrafter"/>
</dbReference>
<evidence type="ECO:0000256" key="2">
    <source>
        <dbReference type="ARBA" id="ARBA00022598"/>
    </source>
</evidence>
<dbReference type="GO" id="GO:0016020">
    <property type="term" value="C:membrane"/>
    <property type="evidence" value="ECO:0007669"/>
    <property type="project" value="TreeGrafter"/>
</dbReference>
<keyword evidence="4" id="KW-0443">Lipid metabolism</keyword>
<sequence>MLPFRTEEEVVMEASATQRATDASTGSETIADLLSLAADRYGDRVAVKVKRDGAWQDATFAEVGAIADEISEGLIDLGVAPGDRVSILSRTRPEWTYADFGIAQIGAVVVPIYQTNSPEECEWVLSDSDAIAVVVENAGELAKVRAVRARLPHLRHVVVIDPDGIDEAEMNDSSAISLAELRARGRARTRARGDRAELEARIAAVKPGDPFTFIYTSGTTGPPKGCVLTHGNYRAMLTMAEHGNSIVEDELTYLYLPLAHSYALLVQLLSFDVGAALAYWSNDPLQIIVELNEVHPTNLPSVPRIFEKIYTLVTGNFPPDEIRQAAQLGVRVRHLQLAGEPVPPDLQAAFARADEELYSKVRAAFGGRVRQAVTGAAPIAKEILEFFFACGVPVFEGYGMTETSTAATFQSLEEHKFGTVGKPFPGVELRVADDGEVLIKGANVFAGYHKRDDASFGAIVDGWLHTGDLGSIDDDGFLTIVGRKKDLIITAGGKNITPANIENDMKRSRWVSQAVMHGDRRPFPVMLITLDAEVVVPWAQQQGLPEDVAALSREPRVLALIQADLDRANERYAQVEQVKRFFVLPHDLAQETGELTPTLKVKRAVVNDKYAAEFDALYAE</sequence>